<evidence type="ECO:0000313" key="3">
    <source>
        <dbReference type="Proteomes" id="UP001501866"/>
    </source>
</evidence>
<dbReference type="Proteomes" id="UP001501866">
    <property type="component" value="Unassembled WGS sequence"/>
</dbReference>
<name>A0ABP6PKJ6_9ACTN</name>
<protein>
    <submittedName>
        <fullName evidence="2">Uncharacterized protein</fullName>
    </submittedName>
</protein>
<comment type="caution">
    <text evidence="2">The sequence shown here is derived from an EMBL/GenBank/DDBJ whole genome shotgun (WGS) entry which is preliminary data.</text>
</comment>
<reference evidence="3" key="1">
    <citation type="journal article" date="2019" name="Int. J. Syst. Evol. Microbiol.">
        <title>The Global Catalogue of Microorganisms (GCM) 10K type strain sequencing project: providing services to taxonomists for standard genome sequencing and annotation.</title>
        <authorList>
            <consortium name="The Broad Institute Genomics Platform"/>
            <consortium name="The Broad Institute Genome Sequencing Center for Infectious Disease"/>
            <person name="Wu L."/>
            <person name="Ma J."/>
        </authorList>
    </citation>
    <scope>NUCLEOTIDE SEQUENCE [LARGE SCALE GENOMIC DNA]</scope>
    <source>
        <strain evidence="3">JCM 9095</strain>
    </source>
</reference>
<keyword evidence="3" id="KW-1185">Reference proteome</keyword>
<sequence length="123" mass="13276">MSNRDFGEIVQGPMTPEGPSVDEIRAMRSPTSTFVRRDLRAPMGSAVIKGVPVDGDGTMTEDQADQIRKAAGIGRENHHALKAAESYSDRRDPITGGVIRTWADGRTEIVDESSPAARVRGGR</sequence>
<evidence type="ECO:0000256" key="1">
    <source>
        <dbReference type="SAM" id="MobiDB-lite"/>
    </source>
</evidence>
<proteinExistence type="predicted"/>
<organism evidence="2 3">
    <name type="scientific">Streptomyces virens</name>
    <dbReference type="NCBI Taxonomy" id="285572"/>
    <lineage>
        <taxon>Bacteria</taxon>
        <taxon>Bacillati</taxon>
        <taxon>Actinomycetota</taxon>
        <taxon>Actinomycetes</taxon>
        <taxon>Kitasatosporales</taxon>
        <taxon>Streptomycetaceae</taxon>
        <taxon>Streptomyces</taxon>
    </lineage>
</organism>
<accession>A0ABP6PKJ6</accession>
<evidence type="ECO:0000313" key="2">
    <source>
        <dbReference type="EMBL" id="GAA3180960.1"/>
    </source>
</evidence>
<gene>
    <name evidence="2" type="ORF">GCM10010451_32660</name>
</gene>
<feature type="region of interest" description="Disordered" evidence="1">
    <location>
        <begin position="1"/>
        <end position="22"/>
    </location>
</feature>
<dbReference type="EMBL" id="BAAAUH010000022">
    <property type="protein sequence ID" value="GAA3180960.1"/>
    <property type="molecule type" value="Genomic_DNA"/>
</dbReference>
<dbReference type="RefSeq" id="WP_161176283.1">
    <property type="nucleotide sequence ID" value="NZ_BAAAUH010000022.1"/>
</dbReference>